<evidence type="ECO:0000256" key="5">
    <source>
        <dbReference type="ARBA" id="ARBA00022840"/>
    </source>
</evidence>
<dbReference type="InParanoid" id="A0A7M7JZH0"/>
<dbReference type="EnsemblMetazoa" id="XM_022802240">
    <property type="protein sequence ID" value="XP_022657975"/>
    <property type="gene ID" value="LOC111249007"/>
</dbReference>
<keyword evidence="4" id="KW-0418">Kinase</keyword>
<evidence type="ECO:0000256" key="3">
    <source>
        <dbReference type="ARBA" id="ARBA00022741"/>
    </source>
</evidence>
<dbReference type="OrthoDB" id="1278353at2759"/>
<name>A0A7M7JZH0_VARDE</name>
<proteinExistence type="predicted"/>
<dbReference type="GeneID" id="111249007"/>
<keyword evidence="2" id="KW-0808">Transferase</keyword>
<evidence type="ECO:0000313" key="9">
    <source>
        <dbReference type="Proteomes" id="UP000594260"/>
    </source>
</evidence>
<dbReference type="GO" id="GO:0005524">
    <property type="term" value="F:ATP binding"/>
    <property type="evidence" value="ECO:0007669"/>
    <property type="project" value="UniProtKB-KW"/>
</dbReference>
<evidence type="ECO:0000256" key="4">
    <source>
        <dbReference type="ARBA" id="ARBA00022777"/>
    </source>
</evidence>
<organism evidence="8 9">
    <name type="scientific">Varroa destructor</name>
    <name type="common">Honeybee mite</name>
    <dbReference type="NCBI Taxonomy" id="109461"/>
    <lineage>
        <taxon>Eukaryota</taxon>
        <taxon>Metazoa</taxon>
        <taxon>Ecdysozoa</taxon>
        <taxon>Arthropoda</taxon>
        <taxon>Chelicerata</taxon>
        <taxon>Arachnida</taxon>
        <taxon>Acari</taxon>
        <taxon>Parasitiformes</taxon>
        <taxon>Mesostigmata</taxon>
        <taxon>Gamasina</taxon>
        <taxon>Dermanyssoidea</taxon>
        <taxon>Varroidae</taxon>
        <taxon>Varroa</taxon>
    </lineage>
</organism>
<dbReference type="Gene3D" id="1.10.510.10">
    <property type="entry name" value="Transferase(Phosphotransferase) domain 1"/>
    <property type="match status" value="1"/>
</dbReference>
<dbReference type="SUPFAM" id="SSF56112">
    <property type="entry name" value="Protein kinase-like (PK-like)"/>
    <property type="match status" value="1"/>
</dbReference>
<dbReference type="PANTHER" id="PTHR24351">
    <property type="entry name" value="RIBOSOMAL PROTEIN S6 KINASE"/>
    <property type="match status" value="1"/>
</dbReference>
<keyword evidence="3" id="KW-0547">Nucleotide-binding</keyword>
<evidence type="ECO:0000259" key="7">
    <source>
        <dbReference type="PROSITE" id="PS50011"/>
    </source>
</evidence>
<reference evidence="8" key="1">
    <citation type="submission" date="2021-01" db="UniProtKB">
        <authorList>
            <consortium name="EnsemblMetazoa"/>
        </authorList>
    </citation>
    <scope>IDENTIFICATION</scope>
</reference>
<dbReference type="AlphaFoldDB" id="A0A7M7JZH0"/>
<dbReference type="GO" id="GO:0004674">
    <property type="term" value="F:protein serine/threonine kinase activity"/>
    <property type="evidence" value="ECO:0007669"/>
    <property type="project" value="UniProtKB-KW"/>
</dbReference>
<evidence type="ECO:0000256" key="6">
    <source>
        <dbReference type="SAM" id="MobiDB-lite"/>
    </source>
</evidence>
<keyword evidence="5" id="KW-0067">ATP-binding</keyword>
<keyword evidence="9" id="KW-1185">Reference proteome</keyword>
<dbReference type="Pfam" id="PF00069">
    <property type="entry name" value="Pkinase"/>
    <property type="match status" value="1"/>
</dbReference>
<evidence type="ECO:0000313" key="8">
    <source>
        <dbReference type="EnsemblMetazoa" id="XP_022657975"/>
    </source>
</evidence>
<feature type="region of interest" description="Disordered" evidence="6">
    <location>
        <begin position="508"/>
        <end position="573"/>
    </location>
</feature>
<feature type="domain" description="Protein kinase" evidence="7">
    <location>
        <begin position="110"/>
        <end position="444"/>
    </location>
</feature>
<dbReference type="Proteomes" id="UP000594260">
    <property type="component" value="Unplaced"/>
</dbReference>
<protein>
    <recommendedName>
        <fullName evidence="7">Protein kinase domain-containing protein</fullName>
    </recommendedName>
</protein>
<sequence>MEFSFQLLPLPYLRLLRGVICRDQGELRICQGLLEVLYKHERTVREEWSPCRVFGGLQVANVAYETGSRILNNVLQYDVLVESIRNLVEFINLFTSLNAFDVTVEISVQVKNFIEALSGVANSIEIANGLSRFPWEVIAEELVMKARSRSSDEPQLNTFTIDDIPKLEDITRVRFLRRDPGSSCKRYAGLRASTDEKLLIRLKQRNVKYSEEKAIASVMFGMPCVEYVSFFCTQQAHVFLQRGPEGPLLSDLFSPKSKFRCSELLEAVNALVNAVSALHALGVIHRDVRPDSVYYHNNNIRFANVEHARVCIGNYIRNKEWISTFFVRTSMEFYTEDYNRWSLLSRREFQAPEILSGRAYGRAVDWWAVGVSLFKMACGHLPFREGNESTILRQRILSDEVKWEPRFRRRKTQFRDFVLGLLMKDPTQRLGSKDYREILYHKVFKLRKSKSRNLRKSKKEDYKPFDEQASVRSEKETRLRELKEVGSLVMVPRETFVSLQWRGQSVEEVSDSSSVSSDQRKDRFPESGQLWYPDQRVASQDVDSGDSKCTPVPDKSRRKRSGKEKGSSTVGEIATLLSVGTPDARTCPLSISMKPDHQLFCNRAPTNAG</sequence>
<dbReference type="SMART" id="SM00220">
    <property type="entry name" value="S_TKc"/>
    <property type="match status" value="1"/>
</dbReference>
<dbReference type="InterPro" id="IPR011009">
    <property type="entry name" value="Kinase-like_dom_sf"/>
</dbReference>
<keyword evidence="1" id="KW-0723">Serine/threonine-protein kinase</keyword>
<accession>A0A7M7JZH0</accession>
<evidence type="ECO:0000256" key="1">
    <source>
        <dbReference type="ARBA" id="ARBA00022527"/>
    </source>
</evidence>
<evidence type="ECO:0000256" key="2">
    <source>
        <dbReference type="ARBA" id="ARBA00022679"/>
    </source>
</evidence>
<dbReference type="Gene3D" id="3.30.200.20">
    <property type="entry name" value="Phosphorylase Kinase, domain 1"/>
    <property type="match status" value="1"/>
</dbReference>
<dbReference type="PROSITE" id="PS50011">
    <property type="entry name" value="PROTEIN_KINASE_DOM"/>
    <property type="match status" value="1"/>
</dbReference>
<dbReference type="InterPro" id="IPR000719">
    <property type="entry name" value="Prot_kinase_dom"/>
</dbReference>
<dbReference type="KEGG" id="vde:111249007"/>
<dbReference type="RefSeq" id="XP_022657975.1">
    <property type="nucleotide sequence ID" value="XM_022802240.1"/>
</dbReference>